<keyword evidence="10 12" id="KW-0238">DNA-binding</keyword>
<dbReference type="InterPro" id="IPR036977">
    <property type="entry name" value="DNA_primase_Znf_CHC2"/>
</dbReference>
<evidence type="ECO:0000259" key="15">
    <source>
        <dbReference type="PROSITE" id="PS50880"/>
    </source>
</evidence>
<keyword evidence="9" id="KW-0460">Magnesium</keyword>
<dbReference type="PROSITE" id="PS50880">
    <property type="entry name" value="TOPRIM"/>
    <property type="match status" value="1"/>
</dbReference>
<comment type="similarity">
    <text evidence="12 13">Belongs to the DnaG primase family.</text>
</comment>
<comment type="function">
    <text evidence="12 13">RNA polymerase that catalyzes the synthesis of short RNA molecules used as primers for DNA polymerase during DNA replication.</text>
</comment>
<dbReference type="InterPro" id="IPR006171">
    <property type="entry name" value="TOPRIM_dom"/>
</dbReference>
<dbReference type="SUPFAM" id="SSF56731">
    <property type="entry name" value="DNA primase core"/>
    <property type="match status" value="1"/>
</dbReference>
<dbReference type="GO" id="GO:1990077">
    <property type="term" value="C:primosome complex"/>
    <property type="evidence" value="ECO:0007669"/>
    <property type="project" value="UniProtKB-KW"/>
</dbReference>
<keyword evidence="8 12" id="KW-0862">Zinc</keyword>
<dbReference type="InterPro" id="IPR034151">
    <property type="entry name" value="TOPRIM_DnaG_bac"/>
</dbReference>
<dbReference type="OrthoDB" id="9803773at2"/>
<keyword evidence="1 12" id="KW-0240">DNA-directed RNA polymerase</keyword>
<dbReference type="HOGENOM" id="CLU_013501_3_3_14"/>
<dbReference type="InterPro" id="IPR037068">
    <property type="entry name" value="DNA_primase_core_N_sf"/>
</dbReference>
<dbReference type="eggNOG" id="COG0358">
    <property type="taxonomic scope" value="Bacteria"/>
</dbReference>
<dbReference type="SUPFAM" id="SSF57783">
    <property type="entry name" value="Zinc beta-ribbon"/>
    <property type="match status" value="1"/>
</dbReference>
<dbReference type="SMART" id="SM00400">
    <property type="entry name" value="ZnF_CHCC"/>
    <property type="match status" value="1"/>
</dbReference>
<evidence type="ECO:0000256" key="7">
    <source>
        <dbReference type="ARBA" id="ARBA00022771"/>
    </source>
</evidence>
<dbReference type="Gene3D" id="3.40.1360.10">
    <property type="match status" value="1"/>
</dbReference>
<comment type="cofactor">
    <cofactor evidence="12 13 14">
        <name>Zn(2+)</name>
        <dbReference type="ChEBI" id="CHEBI:29105"/>
    </cofactor>
    <text evidence="12 13 14">Binds 1 zinc ion per monomer.</text>
</comment>
<dbReference type="InterPro" id="IPR030846">
    <property type="entry name" value="DnaG_bac"/>
</dbReference>
<protein>
    <recommendedName>
        <fullName evidence="12 13">DNA primase</fullName>
        <ecNumber evidence="12">2.7.7.101</ecNumber>
    </recommendedName>
</protein>
<dbReference type="KEGG" id="scq:SCULI_v1c07280"/>
<evidence type="ECO:0000256" key="1">
    <source>
        <dbReference type="ARBA" id="ARBA00022478"/>
    </source>
</evidence>
<dbReference type="STRING" id="1276246.SCULI_v1c07280"/>
<evidence type="ECO:0000256" key="8">
    <source>
        <dbReference type="ARBA" id="ARBA00022833"/>
    </source>
</evidence>
<dbReference type="HAMAP" id="MF_00974">
    <property type="entry name" value="DNA_primase_DnaG"/>
    <property type="match status" value="1"/>
</dbReference>
<dbReference type="InterPro" id="IPR002694">
    <property type="entry name" value="Znf_CHC2"/>
</dbReference>
<dbReference type="PATRIC" id="fig|1276246.3.peg.726"/>
<feature type="domain" description="Toprim" evidence="15">
    <location>
        <begin position="256"/>
        <end position="337"/>
    </location>
</feature>
<dbReference type="GO" id="GO:0003677">
    <property type="term" value="F:DNA binding"/>
    <property type="evidence" value="ECO:0007669"/>
    <property type="project" value="UniProtKB-KW"/>
</dbReference>
<evidence type="ECO:0000256" key="2">
    <source>
        <dbReference type="ARBA" id="ARBA00022515"/>
    </source>
</evidence>
<keyword evidence="2 12" id="KW-0639">Primosome</keyword>
<keyword evidence="3 12" id="KW-0808">Transferase</keyword>
<dbReference type="PANTHER" id="PTHR30313">
    <property type="entry name" value="DNA PRIMASE"/>
    <property type="match status" value="1"/>
</dbReference>
<evidence type="ECO:0000256" key="4">
    <source>
        <dbReference type="ARBA" id="ARBA00022695"/>
    </source>
</evidence>
<evidence type="ECO:0000256" key="6">
    <source>
        <dbReference type="ARBA" id="ARBA00022723"/>
    </source>
</evidence>
<dbReference type="CDD" id="cd03364">
    <property type="entry name" value="TOPRIM_DnaG_primases"/>
    <property type="match status" value="1"/>
</dbReference>
<evidence type="ECO:0000256" key="12">
    <source>
        <dbReference type="HAMAP-Rule" id="MF_00974"/>
    </source>
</evidence>
<evidence type="ECO:0000256" key="5">
    <source>
        <dbReference type="ARBA" id="ARBA00022705"/>
    </source>
</evidence>
<evidence type="ECO:0000256" key="9">
    <source>
        <dbReference type="ARBA" id="ARBA00022842"/>
    </source>
</evidence>
<dbReference type="GO" id="GO:0005737">
    <property type="term" value="C:cytoplasm"/>
    <property type="evidence" value="ECO:0007669"/>
    <property type="project" value="TreeGrafter"/>
</dbReference>
<comment type="subunit">
    <text evidence="12">Monomer. Interacts with DnaB.</text>
</comment>
<name>W6AHA2_9MOLU</name>
<keyword evidence="5 12" id="KW-0235">DNA replication</keyword>
<dbReference type="NCBIfam" id="TIGR01391">
    <property type="entry name" value="dnaG"/>
    <property type="match status" value="1"/>
</dbReference>
<dbReference type="GO" id="GO:0008270">
    <property type="term" value="F:zinc ion binding"/>
    <property type="evidence" value="ECO:0007669"/>
    <property type="project" value="UniProtKB-UniRule"/>
</dbReference>
<dbReference type="GO" id="GO:0003899">
    <property type="term" value="F:DNA-directed RNA polymerase activity"/>
    <property type="evidence" value="ECO:0007669"/>
    <property type="project" value="UniProtKB-UniRule"/>
</dbReference>
<evidence type="ECO:0000256" key="3">
    <source>
        <dbReference type="ARBA" id="ARBA00022679"/>
    </source>
</evidence>
<keyword evidence="17" id="KW-1185">Reference proteome</keyword>
<dbReference type="AlphaFoldDB" id="W6AHA2"/>
<keyword evidence="6 12" id="KW-0479">Metal-binding</keyword>
<dbReference type="Pfam" id="PF08275">
    <property type="entry name" value="DNAG_N"/>
    <property type="match status" value="1"/>
</dbReference>
<dbReference type="FunFam" id="3.90.580.10:FF:000001">
    <property type="entry name" value="DNA primase"/>
    <property type="match status" value="1"/>
</dbReference>
<dbReference type="InterPro" id="IPR050219">
    <property type="entry name" value="DnaG_primase"/>
</dbReference>
<dbReference type="SMART" id="SM00493">
    <property type="entry name" value="TOPRIM"/>
    <property type="match status" value="1"/>
</dbReference>
<feature type="zinc finger region" description="CHC2-type" evidence="12 14">
    <location>
        <begin position="38"/>
        <end position="62"/>
    </location>
</feature>
<sequence>MAINQSQIDGLLNKVSIVDVIGKYIDIQKKGRNYLSVCPFHDDSDPSMHISPDKRIFKCFVCGTGGNVITFVQEFNNVTFFKAVSLIAKEYKIKIDGLKEFDDKPKFTSEEAKLFNINKEAVNFFTGMMISNYAKRARSYLNTRKIVKNELSKFDIGYCPSEVSLYDYLIKMGYDKKIIAASGLIYSKGVSNKCFFEKRIIFPICDEENNVIGFSGRAFLEGDEPKYKNSIENLIFKKSQLAYNFYNAKKDIRIKNEVLILEGFMDVISLQRININNAIAIMGTSFTDFHVKLLSKVTKNFKLFLDGDKAGVNAALKTAMFLMDKKINVTIIYNQTNKDPDELVVAGEKNLITQMIENALHPIDFAIEFFKKDLNLNDSLNIQEFVNKIVDLINHEQSQIMRDISINKLSQITNIDRETIMTMVKNKGISLNQPVEAHQPMDDFVEQMYIPNDADYVDDGFHMDGYYEPVENHVSTPENKPTVNNDLKTQNIFNAINKSKFSKNLSEASIILELLKSDEYLELIENNINKFFNKNIRIIAKFIIEKYKQNSYSGNDFELIASELAKIDKKLYELIFQLNNILFLAKAENKAAERIEDMFRTIEIYSLWTEVEEYQLKMKETIDHQLKMTYLIRIEELMKSIKKLEDKWRN</sequence>
<keyword evidence="4 12" id="KW-0548">Nucleotidyltransferase</keyword>
<dbReference type="EMBL" id="CP006681">
    <property type="protein sequence ID" value="AHI53069.1"/>
    <property type="molecule type" value="Genomic_DNA"/>
</dbReference>
<keyword evidence="7 12" id="KW-0863">Zinc-finger</keyword>
<evidence type="ECO:0000256" key="14">
    <source>
        <dbReference type="PIRSR" id="PIRSR002811-1"/>
    </source>
</evidence>
<dbReference type="InterPro" id="IPR013264">
    <property type="entry name" value="DNAG_N"/>
</dbReference>
<gene>
    <name evidence="12 16" type="primary">dnaG</name>
    <name evidence="16" type="ORF">SCULI_v1c07280</name>
</gene>
<dbReference type="GO" id="GO:0000428">
    <property type="term" value="C:DNA-directed RNA polymerase complex"/>
    <property type="evidence" value="ECO:0007669"/>
    <property type="project" value="UniProtKB-KW"/>
</dbReference>
<reference evidence="16 17" key="1">
    <citation type="journal article" date="2014" name="Genome Biol. Evol.">
        <title>Molecular evolution of the substrate utilization strategies and putative virulence factors in mosquito-associated Spiroplasma species.</title>
        <authorList>
            <person name="Chang T.H."/>
            <person name="Lo W.S."/>
            <person name="Ku C."/>
            <person name="Chen L.L."/>
            <person name="Kuo C.H."/>
        </authorList>
    </citation>
    <scope>NUCLEOTIDE SEQUENCE [LARGE SCALE GENOMIC DNA]</scope>
    <source>
        <strain evidence="16">AES-1</strain>
    </source>
</reference>
<dbReference type="Pfam" id="PF13155">
    <property type="entry name" value="Toprim_2"/>
    <property type="match status" value="1"/>
</dbReference>
<dbReference type="Pfam" id="PF01807">
    <property type="entry name" value="Zn_ribbon_DnaG"/>
    <property type="match status" value="1"/>
</dbReference>
<comment type="catalytic activity">
    <reaction evidence="12">
        <text>ssDNA + n NTP = ssDNA/pppN(pN)n-1 hybrid + (n-1) diphosphate.</text>
        <dbReference type="EC" id="2.7.7.101"/>
    </reaction>
</comment>
<evidence type="ECO:0000313" key="16">
    <source>
        <dbReference type="EMBL" id="AHI53069.1"/>
    </source>
</evidence>
<dbReference type="RefSeq" id="WP_025363299.1">
    <property type="nucleotide sequence ID" value="NZ_CP006681.1"/>
</dbReference>
<dbReference type="EC" id="2.7.7.101" evidence="12"/>
<dbReference type="Gene3D" id="3.90.580.10">
    <property type="entry name" value="Zinc finger, CHC2-type domain"/>
    <property type="match status" value="1"/>
</dbReference>
<keyword evidence="11 12" id="KW-0804">Transcription</keyword>
<evidence type="ECO:0000313" key="17">
    <source>
        <dbReference type="Proteomes" id="UP000019267"/>
    </source>
</evidence>
<evidence type="ECO:0000256" key="11">
    <source>
        <dbReference type="ARBA" id="ARBA00023163"/>
    </source>
</evidence>
<comment type="domain">
    <text evidence="12">Contains an N-terminal zinc-binding domain, a central core domain that contains the primase activity, and a C-terminal DnaB-binding domain.</text>
</comment>
<organism evidence="16 17">
    <name type="scientific">Spiroplasma culicicola AES-1</name>
    <dbReference type="NCBI Taxonomy" id="1276246"/>
    <lineage>
        <taxon>Bacteria</taxon>
        <taxon>Bacillati</taxon>
        <taxon>Mycoplasmatota</taxon>
        <taxon>Mollicutes</taxon>
        <taxon>Entomoplasmatales</taxon>
        <taxon>Spiroplasmataceae</taxon>
        <taxon>Spiroplasma</taxon>
    </lineage>
</organism>
<accession>W6AHA2</accession>
<dbReference type="Gene3D" id="3.90.980.10">
    <property type="entry name" value="DNA primase, catalytic core, N-terminal domain"/>
    <property type="match status" value="1"/>
</dbReference>
<dbReference type="PIRSF" id="PIRSF002811">
    <property type="entry name" value="DnaG"/>
    <property type="match status" value="1"/>
</dbReference>
<evidence type="ECO:0000256" key="10">
    <source>
        <dbReference type="ARBA" id="ARBA00023125"/>
    </source>
</evidence>
<proteinExistence type="inferred from homology"/>
<dbReference type="Proteomes" id="UP000019267">
    <property type="component" value="Chromosome"/>
</dbReference>
<dbReference type="InterPro" id="IPR006295">
    <property type="entry name" value="DNA_primase_DnaG"/>
</dbReference>
<dbReference type="GO" id="GO:0006269">
    <property type="term" value="P:DNA replication, synthesis of primer"/>
    <property type="evidence" value="ECO:0007669"/>
    <property type="project" value="UniProtKB-UniRule"/>
</dbReference>
<dbReference type="PANTHER" id="PTHR30313:SF2">
    <property type="entry name" value="DNA PRIMASE"/>
    <property type="match status" value="1"/>
</dbReference>
<evidence type="ECO:0000256" key="13">
    <source>
        <dbReference type="PIRNR" id="PIRNR002811"/>
    </source>
</evidence>